<dbReference type="EMBL" id="LR796842">
    <property type="protein sequence ID" value="CAB4169652.1"/>
    <property type="molecule type" value="Genomic_DNA"/>
</dbReference>
<accession>A0A6J5PES7</accession>
<evidence type="ECO:0000313" key="4">
    <source>
        <dbReference type="EMBL" id="CAB4211885.1"/>
    </source>
</evidence>
<dbReference type="EMBL" id="LR797379">
    <property type="protein sequence ID" value="CAB4211885.1"/>
    <property type="molecule type" value="Genomic_DNA"/>
</dbReference>
<dbReference type="EMBL" id="LR797017">
    <property type="protein sequence ID" value="CAB4181346.1"/>
    <property type="molecule type" value="Genomic_DNA"/>
</dbReference>
<evidence type="ECO:0000313" key="3">
    <source>
        <dbReference type="EMBL" id="CAB4196092.1"/>
    </source>
</evidence>
<dbReference type="EMBL" id="LR797245">
    <property type="protein sequence ID" value="CAB4196092.1"/>
    <property type="molecule type" value="Genomic_DNA"/>
</dbReference>
<proteinExistence type="predicted"/>
<organism evidence="1">
    <name type="scientific">uncultured Caudovirales phage</name>
    <dbReference type="NCBI Taxonomy" id="2100421"/>
    <lineage>
        <taxon>Viruses</taxon>
        <taxon>Duplodnaviria</taxon>
        <taxon>Heunggongvirae</taxon>
        <taxon>Uroviricota</taxon>
        <taxon>Caudoviricetes</taxon>
        <taxon>Peduoviridae</taxon>
        <taxon>Maltschvirus</taxon>
        <taxon>Maltschvirus maltsch</taxon>
    </lineage>
</organism>
<reference evidence="1" key="1">
    <citation type="submission" date="2020-05" db="EMBL/GenBank/DDBJ databases">
        <authorList>
            <person name="Chiriac C."/>
            <person name="Salcher M."/>
            <person name="Ghai R."/>
            <person name="Kavagutti S V."/>
        </authorList>
    </citation>
    <scope>NUCLEOTIDE SEQUENCE</scope>
</reference>
<sequence>MGIPWEIEFGKRHHKMLYKVDGKVWTMAVSNSPSDKRSSLNFRSQVLNSIRRRAAA</sequence>
<evidence type="ECO:0000313" key="2">
    <source>
        <dbReference type="EMBL" id="CAB4181346.1"/>
    </source>
</evidence>
<protein>
    <submittedName>
        <fullName evidence="1">Uncharacterized protein</fullName>
    </submittedName>
</protein>
<name>A0A6J5PES7_9CAUD</name>
<evidence type="ECO:0000313" key="1">
    <source>
        <dbReference type="EMBL" id="CAB4169652.1"/>
    </source>
</evidence>
<gene>
    <name evidence="2" type="ORF">UFOVP1070_30</name>
    <name evidence="3" type="ORF">UFOVP1302_54</name>
    <name evidence="4" type="ORF">UFOVP1416_58</name>
    <name evidence="1" type="ORF">UFOVP895_57</name>
</gene>